<dbReference type="AlphaFoldDB" id="Q0VT16"/>
<feature type="transmembrane region" description="Helical" evidence="1">
    <location>
        <begin position="486"/>
        <end position="506"/>
    </location>
</feature>
<evidence type="ECO:0000313" key="3">
    <source>
        <dbReference type="Proteomes" id="UP000008871"/>
    </source>
</evidence>
<gene>
    <name evidence="2" type="ordered locus">ABO_0015</name>
</gene>
<feature type="transmembrane region" description="Helical" evidence="1">
    <location>
        <begin position="124"/>
        <end position="141"/>
    </location>
</feature>
<feature type="transmembrane region" description="Helical" evidence="1">
    <location>
        <begin position="99"/>
        <end position="117"/>
    </location>
</feature>
<evidence type="ECO:0008006" key="4">
    <source>
        <dbReference type="Google" id="ProtNLM"/>
    </source>
</evidence>
<dbReference type="Proteomes" id="UP000008871">
    <property type="component" value="Chromosome"/>
</dbReference>
<feature type="transmembrane region" description="Helical" evidence="1">
    <location>
        <begin position="437"/>
        <end position="455"/>
    </location>
</feature>
<organism evidence="2 3">
    <name type="scientific">Alcanivorax borkumensis (strain ATCC 700651 / DSM 11573 / NCIMB 13689 / SK2)</name>
    <dbReference type="NCBI Taxonomy" id="393595"/>
    <lineage>
        <taxon>Bacteria</taxon>
        <taxon>Pseudomonadati</taxon>
        <taxon>Pseudomonadota</taxon>
        <taxon>Gammaproteobacteria</taxon>
        <taxon>Oceanospirillales</taxon>
        <taxon>Alcanivoracaceae</taxon>
        <taxon>Alcanivorax</taxon>
    </lineage>
</organism>
<dbReference type="GO" id="GO:0022857">
    <property type="term" value="F:transmembrane transporter activity"/>
    <property type="evidence" value="ECO:0007669"/>
    <property type="project" value="InterPro"/>
</dbReference>
<evidence type="ECO:0000256" key="1">
    <source>
        <dbReference type="SAM" id="Phobius"/>
    </source>
</evidence>
<dbReference type="GO" id="GO:0005886">
    <property type="term" value="C:plasma membrane"/>
    <property type="evidence" value="ECO:0007669"/>
    <property type="project" value="InterPro"/>
</dbReference>
<keyword evidence="3" id="KW-1185">Reference proteome</keyword>
<feature type="transmembrane region" description="Helical" evidence="1">
    <location>
        <begin position="518"/>
        <end position="537"/>
    </location>
</feature>
<dbReference type="Pfam" id="PF04632">
    <property type="entry name" value="FUSC"/>
    <property type="match status" value="1"/>
</dbReference>
<feature type="transmembrane region" description="Helical" evidence="1">
    <location>
        <begin position="407"/>
        <end position="425"/>
    </location>
</feature>
<proteinExistence type="predicted"/>
<accession>Q0VT16</accession>
<reference evidence="2 3" key="1">
    <citation type="journal article" date="2006" name="Nat. Biotechnol.">
        <title>Genome sequence of the ubiquitous hydrocarbon-degrading marine bacterium Alcanivorax borkumensis.</title>
        <authorList>
            <person name="Schneiker S."/>
            <person name="Martins dos Santos V.A.P."/>
            <person name="Bartels D."/>
            <person name="Bekel T."/>
            <person name="Brecht M."/>
            <person name="Buhrmester J."/>
            <person name="Chernikova T.N."/>
            <person name="Denaro R."/>
            <person name="Ferrer M."/>
            <person name="Gertler C."/>
            <person name="Goesmann A."/>
            <person name="Golyshina O.V."/>
            <person name="Kaminski F."/>
            <person name="Khachane A.N."/>
            <person name="Lang S."/>
            <person name="Linke B."/>
            <person name="McHardy A.C."/>
            <person name="Meyer F."/>
            <person name="Nechitaylo T."/>
            <person name="Puehler A."/>
            <person name="Regenhardt D."/>
            <person name="Rupp O."/>
            <person name="Sabirova J.S."/>
            <person name="Selbitschka W."/>
            <person name="Yakimov M.M."/>
            <person name="Timmis K.N."/>
            <person name="Vorhoelter F.-J."/>
            <person name="Weidner S."/>
            <person name="Kaiser O."/>
            <person name="Golyshin P.N."/>
        </authorList>
    </citation>
    <scope>NUCLEOTIDE SEQUENCE [LARGE SCALE GENOMIC DNA]</scope>
    <source>
        <strain evidence="3">ATCC 700651 / DSM 11573 / NCIMB 13689 / SK2</strain>
    </source>
</reference>
<sequence length="702" mass="76596">MKAENQAALSKPLLIGLLREAGLDWLYVGKVLLAIFMGGGLAMRLDLQQPATTMLTVALVMHPASGMVLAKSFYRAVGTLVGCGAAIALVGLFPQQRELLLVGMALWIGLCAAGASLYRNFMSYGFVLSGYTVAIVVLPVVQHPQALFDSAVMRVSEVMLGILVAGLVGDVLFPQRLRMALRQQLSGQYSGFLAFVRGSLGGVLGRDALENAHMRFVGETIQVENLRSSVVFEDAGVRAHSPRLRQLNQRFMEVSTSYQTLHHLMNRMHAPHHHDTRQRLMQLCEFAATALEDDCEPDPAAAARLSQALQKAERELPGKISEQRQGLTSPREQLDFDTGAELLSRCLQELQAYVQAYALLRRPGVPTAAQKEVVFQHGNDHLGALMCGVRATVTMLVMGSFWIMSGWVHGGSAMMLATIFTGMFASAPNPSAVVRQITLGFATGMPLAFLCQFMVLTHMDGFVLMVAGTLPFLLIGLYLTTRPTLAGYGTGFVLSFIYLLNLHSPMTFDPVYVVNEGISQIVGVLAVAVAFSLFGNASSNRWLRNRLLRQLRSQVARACELPLPGLRDRVESATRDLFMQIMVHAGPRARDWLAWALSVHETGRAVVELRRLQASLPDTQQGVVGAVLEAFAALYRSDEGKQESARQRALRALDTAMAAVSDRPALRQLHLLRLALLDTESVLAAPLSPYLSSYQEAATDAP</sequence>
<keyword evidence="1" id="KW-0472">Membrane</keyword>
<feature type="transmembrane region" description="Helical" evidence="1">
    <location>
        <begin position="73"/>
        <end position="93"/>
    </location>
</feature>
<dbReference type="STRING" id="393595.ABO_0015"/>
<dbReference type="eggNOG" id="COG1289">
    <property type="taxonomic scope" value="Bacteria"/>
</dbReference>
<evidence type="ECO:0000313" key="2">
    <source>
        <dbReference type="EMBL" id="CAL15463.1"/>
    </source>
</evidence>
<keyword evidence="1" id="KW-1133">Transmembrane helix</keyword>
<name>Q0VT16_ALCBS</name>
<dbReference type="EMBL" id="AM286690">
    <property type="protein sequence ID" value="CAL15463.1"/>
    <property type="molecule type" value="Genomic_DNA"/>
</dbReference>
<keyword evidence="1" id="KW-0812">Transmembrane</keyword>
<dbReference type="RefSeq" id="WP_011587313.1">
    <property type="nucleotide sequence ID" value="NC_008260.1"/>
</dbReference>
<feature type="transmembrane region" description="Helical" evidence="1">
    <location>
        <begin position="25"/>
        <end position="45"/>
    </location>
</feature>
<feature type="transmembrane region" description="Helical" evidence="1">
    <location>
        <begin position="153"/>
        <end position="173"/>
    </location>
</feature>
<protein>
    <recommendedName>
        <fullName evidence="4">Fusaric acid resistance protein</fullName>
    </recommendedName>
</protein>
<feature type="transmembrane region" description="Helical" evidence="1">
    <location>
        <begin position="461"/>
        <end position="479"/>
    </location>
</feature>
<dbReference type="HOGENOM" id="CLU_013927_0_0_6"/>
<dbReference type="KEGG" id="abo:ABO_0015"/>
<dbReference type="InterPro" id="IPR006726">
    <property type="entry name" value="PHBA_efflux_AaeB/fusaric-R"/>
</dbReference>